<dbReference type="GeneTree" id="ENSGT00530000064262"/>
<feature type="coiled-coil region" evidence="15">
    <location>
        <begin position="98"/>
        <end position="168"/>
    </location>
</feature>
<sequence length="658" mass="71805">MANGVGKHKLLVIGPIEPWSVREKLCLATSVMKSGDQNWVSVSRAIKPFAEPGRPPDWFSQKHCASKYSELLETTEAPKRKRGEKSEVVETVEDVIVRRLTADRIDELKRLIKETQEKHRKLKREAELIQAGRLDSKLEELWEEVLQKEKLEEEETELKRKNTNASYQGSAKLMSIAESSGLGNDDVGHGSLLDDPTQKKLLGQKATPPPSPLLSELLKKGSILATNSRLVCGGDLLAPISCLLIHLASSKPLLLCLHSALYVLMCMNACMAGAPMLSRLLEASPTQFSAPLGFMVSADSASSAPLSAATPVPVDSAASTGPSTLTQTTPPLCAEMDVMVPSLPPGCQPVSAEDKVSELSEEDVSGSYMGDELDLKTVGDIIAIIEDKVKSTIYFLQHRSIKMKAEDGISVGGGENASGTKVYNEHNGPEVCGEEDGDGVEGFLSEPDGEMELEPAASESEDGYSLHTASSSLQLHTTADSIPSSPASSQFSVCSEDLEALQAHKIWKKAIMLVWRAAANHRYANVFLQPVTDEIAPGYHSIVQRPMDLAAIKKNIETGVIRTTAEFQRDIMLMFQNAVMYNSLDHDVYHMALEMQRDVLEQIQQFLATQLIMETSESGISAKSLRGRESTRKQDSTDKDGGTRGRRCAIEADLKMKK</sequence>
<evidence type="ECO:0000256" key="16">
    <source>
        <dbReference type="SAM" id="MobiDB-lite"/>
    </source>
</evidence>
<keyword evidence="12" id="KW-0539">Nucleus</keyword>
<evidence type="ECO:0000256" key="3">
    <source>
        <dbReference type="ARBA" id="ARBA00022553"/>
    </source>
</evidence>
<keyword evidence="7" id="KW-0007">Acetylation</keyword>
<dbReference type="InterPro" id="IPR037966">
    <property type="entry name" value="Brd8_Bromo_dom"/>
</dbReference>
<dbReference type="PANTHER" id="PTHR15398">
    <property type="entry name" value="BROMODOMAIN-CONTAINING PROTEIN 8"/>
    <property type="match status" value="1"/>
</dbReference>
<dbReference type="AlphaFoldDB" id="A0A8C9XMV8"/>
<keyword evidence="6" id="KW-0156">Chromatin regulator</keyword>
<evidence type="ECO:0000256" key="15">
    <source>
        <dbReference type="SAM" id="Coils"/>
    </source>
</evidence>
<keyword evidence="2" id="KW-1017">Isopeptide bond</keyword>
<keyword evidence="8" id="KW-0805">Transcription regulation</keyword>
<evidence type="ECO:0000256" key="8">
    <source>
        <dbReference type="ARBA" id="ARBA00023015"/>
    </source>
</evidence>
<dbReference type="PANTHER" id="PTHR15398:SF4">
    <property type="entry name" value="BROMODOMAIN-CONTAINING PROTEIN 8 ISOFORM X1"/>
    <property type="match status" value="1"/>
</dbReference>
<feature type="region of interest" description="Disordered" evidence="16">
    <location>
        <begin position="620"/>
        <end position="658"/>
    </location>
</feature>
<dbReference type="FunFam" id="1.20.920.10:FF:000016">
    <property type="entry name" value="bromodomain-containing protein 8 isoform X1"/>
    <property type="match status" value="1"/>
</dbReference>
<accession>A0A8C9XMV8</accession>
<dbReference type="CDD" id="cd05507">
    <property type="entry name" value="Bromo_brd8_like"/>
    <property type="match status" value="1"/>
</dbReference>
<evidence type="ECO:0000256" key="11">
    <source>
        <dbReference type="ARBA" id="ARBA00023163"/>
    </source>
</evidence>
<evidence type="ECO:0000313" key="18">
    <source>
        <dbReference type="Ensembl" id="ENSSLUP00000012276.1"/>
    </source>
</evidence>
<evidence type="ECO:0000256" key="2">
    <source>
        <dbReference type="ARBA" id="ARBA00022499"/>
    </source>
</evidence>
<keyword evidence="3" id="KW-0597">Phosphoprotein</keyword>
<dbReference type="GO" id="GO:0035267">
    <property type="term" value="C:NuA4 histone acetyltransferase complex"/>
    <property type="evidence" value="ECO:0007669"/>
    <property type="project" value="TreeGrafter"/>
</dbReference>
<dbReference type="GO" id="GO:0006325">
    <property type="term" value="P:chromatin organization"/>
    <property type="evidence" value="ECO:0007669"/>
    <property type="project" value="UniProtKB-KW"/>
</dbReference>
<dbReference type="PROSITE" id="PS50014">
    <property type="entry name" value="BROMODOMAIN_2"/>
    <property type="match status" value="1"/>
</dbReference>
<dbReference type="InterPro" id="IPR036427">
    <property type="entry name" value="Bromodomain-like_sf"/>
</dbReference>
<feature type="compositionally biased region" description="Basic and acidic residues" evidence="16">
    <location>
        <begin position="626"/>
        <end position="658"/>
    </location>
</feature>
<keyword evidence="11" id="KW-0804">Transcription</keyword>
<dbReference type="Pfam" id="PF00439">
    <property type="entry name" value="Bromodomain"/>
    <property type="match status" value="1"/>
</dbReference>
<evidence type="ECO:0000256" key="9">
    <source>
        <dbReference type="ARBA" id="ARBA00023054"/>
    </source>
</evidence>
<gene>
    <name evidence="18" type="primary">LOC116064699</name>
</gene>
<evidence type="ECO:0000256" key="12">
    <source>
        <dbReference type="ARBA" id="ARBA00023242"/>
    </source>
</evidence>
<evidence type="ECO:0000259" key="17">
    <source>
        <dbReference type="PROSITE" id="PS50014"/>
    </source>
</evidence>
<evidence type="ECO:0000256" key="1">
    <source>
        <dbReference type="ARBA" id="ARBA00004123"/>
    </source>
</evidence>
<comment type="subcellular location">
    <subcellularLocation>
        <location evidence="1">Nucleus</location>
    </subcellularLocation>
</comment>
<protein>
    <recommendedName>
        <fullName evidence="13">Bromodomain-containing protein 8</fullName>
    </recommendedName>
</protein>
<dbReference type="SUPFAM" id="SSF47370">
    <property type="entry name" value="Bromodomain"/>
    <property type="match status" value="1"/>
</dbReference>
<organism evidence="18 19">
    <name type="scientific">Sander lucioperca</name>
    <name type="common">Pike-perch</name>
    <name type="synonym">Perca lucioperca</name>
    <dbReference type="NCBI Taxonomy" id="283035"/>
    <lineage>
        <taxon>Eukaryota</taxon>
        <taxon>Metazoa</taxon>
        <taxon>Chordata</taxon>
        <taxon>Craniata</taxon>
        <taxon>Vertebrata</taxon>
        <taxon>Euteleostomi</taxon>
        <taxon>Actinopterygii</taxon>
        <taxon>Neopterygii</taxon>
        <taxon>Teleostei</taxon>
        <taxon>Neoteleostei</taxon>
        <taxon>Acanthomorphata</taxon>
        <taxon>Eupercaria</taxon>
        <taxon>Perciformes</taxon>
        <taxon>Percoidei</taxon>
        <taxon>Percidae</taxon>
        <taxon>Luciopercinae</taxon>
        <taxon>Sander</taxon>
    </lineage>
</organism>
<dbReference type="SMART" id="SM00297">
    <property type="entry name" value="BROMO"/>
    <property type="match status" value="1"/>
</dbReference>
<proteinExistence type="predicted"/>
<evidence type="ECO:0000256" key="5">
    <source>
        <dbReference type="ARBA" id="ARBA00022843"/>
    </source>
</evidence>
<keyword evidence="9 15" id="KW-0175">Coiled coil</keyword>
<dbReference type="PRINTS" id="PR00503">
    <property type="entry name" value="BROMODOMAIN"/>
</dbReference>
<dbReference type="GO" id="GO:0005634">
    <property type="term" value="C:nucleus"/>
    <property type="evidence" value="ECO:0007669"/>
    <property type="project" value="UniProtKB-SubCell"/>
</dbReference>
<reference evidence="18" key="2">
    <citation type="submission" date="2025-09" db="UniProtKB">
        <authorList>
            <consortium name="Ensembl"/>
        </authorList>
    </citation>
    <scope>IDENTIFICATION</scope>
</reference>
<keyword evidence="10 14" id="KW-0103">Bromodomain</keyword>
<keyword evidence="19" id="KW-1185">Reference proteome</keyword>
<evidence type="ECO:0000313" key="19">
    <source>
        <dbReference type="Proteomes" id="UP000694568"/>
    </source>
</evidence>
<keyword evidence="5" id="KW-0832">Ubl conjugation</keyword>
<dbReference type="Proteomes" id="UP000694568">
    <property type="component" value="Unplaced"/>
</dbReference>
<evidence type="ECO:0000256" key="4">
    <source>
        <dbReference type="ARBA" id="ARBA00022604"/>
    </source>
</evidence>
<name>A0A8C9XMV8_SANLU</name>
<dbReference type="InterPro" id="IPR001487">
    <property type="entry name" value="Bromodomain"/>
</dbReference>
<evidence type="ECO:0000256" key="7">
    <source>
        <dbReference type="ARBA" id="ARBA00022990"/>
    </source>
</evidence>
<evidence type="ECO:0000256" key="6">
    <source>
        <dbReference type="ARBA" id="ARBA00022853"/>
    </source>
</evidence>
<evidence type="ECO:0000256" key="10">
    <source>
        <dbReference type="ARBA" id="ARBA00023117"/>
    </source>
</evidence>
<evidence type="ECO:0000256" key="14">
    <source>
        <dbReference type="PROSITE-ProRule" id="PRU00035"/>
    </source>
</evidence>
<evidence type="ECO:0000256" key="13">
    <source>
        <dbReference type="ARBA" id="ARBA00070695"/>
    </source>
</evidence>
<reference evidence="18" key="1">
    <citation type="submission" date="2025-08" db="UniProtKB">
        <authorList>
            <consortium name="Ensembl"/>
        </authorList>
    </citation>
    <scope>IDENTIFICATION</scope>
</reference>
<dbReference type="Gene3D" id="1.20.920.10">
    <property type="entry name" value="Bromodomain-like"/>
    <property type="match status" value="1"/>
</dbReference>
<dbReference type="Ensembl" id="ENSSLUT00000012691.1">
    <property type="protein sequence ID" value="ENSSLUP00000012276.1"/>
    <property type="gene ID" value="ENSSLUG00000005820.1"/>
</dbReference>
<keyword evidence="4" id="KW-0341">Growth regulation</keyword>
<feature type="domain" description="Bromo" evidence="17">
    <location>
        <begin position="519"/>
        <end position="589"/>
    </location>
</feature>